<dbReference type="Proteomes" id="UP000029223">
    <property type="component" value="Unassembled WGS sequence"/>
</dbReference>
<keyword evidence="11" id="KW-0966">Cell projection</keyword>
<proteinExistence type="inferred from homology"/>
<keyword evidence="11" id="KW-0969">Cilium</keyword>
<evidence type="ECO:0000256" key="5">
    <source>
        <dbReference type="ARBA" id="ARBA00022500"/>
    </source>
</evidence>
<keyword evidence="11" id="KW-0282">Flagellum</keyword>
<comment type="function">
    <text evidence="1 10">Controls the rotational direction of flagella during chemotaxis.</text>
</comment>
<name>A0ABQ0JNE3_9VIBR</name>
<keyword evidence="12" id="KW-1185">Reference proteome</keyword>
<feature type="transmembrane region" description="Helical" evidence="10">
    <location>
        <begin position="16"/>
        <end position="38"/>
    </location>
</feature>
<protein>
    <recommendedName>
        <fullName evidence="10">Flagellar protein FliL</fullName>
    </recommendedName>
</protein>
<dbReference type="PANTHER" id="PTHR35091">
    <property type="entry name" value="FLAGELLAR PROTEIN FLIL"/>
    <property type="match status" value="1"/>
</dbReference>
<evidence type="ECO:0000256" key="1">
    <source>
        <dbReference type="ARBA" id="ARBA00002254"/>
    </source>
</evidence>
<evidence type="ECO:0000256" key="2">
    <source>
        <dbReference type="ARBA" id="ARBA00004162"/>
    </source>
</evidence>
<reference evidence="12" key="2">
    <citation type="submission" date="2014-09" db="EMBL/GenBank/DDBJ databases">
        <authorList>
            <consortium name="NBRP consortium"/>
            <person name="Sawabe T."/>
            <person name="Meirelles P."/>
            <person name="Nakanishi M."/>
            <person name="Sayaka M."/>
            <person name="Hattori M."/>
            <person name="Ohkuma M."/>
        </authorList>
    </citation>
    <scope>NUCLEOTIDE SEQUENCE [LARGE SCALE GENOMIC DNA]</scope>
    <source>
        <strain evidence="12">JCM 19239</strain>
    </source>
</reference>
<evidence type="ECO:0000313" key="12">
    <source>
        <dbReference type="Proteomes" id="UP000029223"/>
    </source>
</evidence>
<sequence length="167" mass="18064">MAEESLEPAKTNSKKLLIIIVAAIIVLLAAGGGAYWFLSSDDSVDTQPMTTSGSAAPAVPVDPISYVNLAQPFVFNAAGNQRDRMVQIKVQLMVRGLDNESQARYHSPLIESTLLSTFASATVEQLRSTNGRVELRDQATQDVQASLSQVVGKPVIERVLFTDFVIQ</sequence>
<dbReference type="Pfam" id="PF03748">
    <property type="entry name" value="FliL"/>
    <property type="match status" value="1"/>
</dbReference>
<keyword evidence="5 10" id="KW-0145">Chemotaxis</keyword>
<evidence type="ECO:0000256" key="8">
    <source>
        <dbReference type="ARBA" id="ARBA00022989"/>
    </source>
</evidence>
<evidence type="ECO:0000256" key="10">
    <source>
        <dbReference type="RuleBase" id="RU364125"/>
    </source>
</evidence>
<organism evidence="11 12">
    <name type="scientific">Vibrio variabilis</name>
    <dbReference type="NCBI Taxonomy" id="990271"/>
    <lineage>
        <taxon>Bacteria</taxon>
        <taxon>Pseudomonadati</taxon>
        <taxon>Pseudomonadota</taxon>
        <taxon>Gammaproteobacteria</taxon>
        <taxon>Vibrionales</taxon>
        <taxon>Vibrionaceae</taxon>
        <taxon>Vibrio</taxon>
    </lineage>
</organism>
<keyword evidence="8 10" id="KW-1133">Transmembrane helix</keyword>
<dbReference type="EMBL" id="BBMS01000089">
    <property type="protein sequence ID" value="GAL30258.1"/>
    <property type="molecule type" value="Genomic_DNA"/>
</dbReference>
<dbReference type="InterPro" id="IPR005503">
    <property type="entry name" value="FliL"/>
</dbReference>
<evidence type="ECO:0000256" key="4">
    <source>
        <dbReference type="ARBA" id="ARBA00022475"/>
    </source>
</evidence>
<comment type="subcellular location">
    <subcellularLocation>
        <location evidence="10">Cell inner membrane</location>
    </subcellularLocation>
    <subcellularLocation>
        <location evidence="2">Cell membrane</location>
        <topology evidence="2">Single-pass membrane protein</topology>
    </subcellularLocation>
</comment>
<keyword evidence="10" id="KW-0997">Cell inner membrane</keyword>
<keyword evidence="4" id="KW-1003">Cell membrane</keyword>
<evidence type="ECO:0000256" key="6">
    <source>
        <dbReference type="ARBA" id="ARBA00022692"/>
    </source>
</evidence>
<keyword evidence="7 10" id="KW-0283">Flagellar rotation</keyword>
<comment type="caution">
    <text evidence="11">The sequence shown here is derived from an EMBL/GenBank/DDBJ whole genome shotgun (WGS) entry which is preliminary data.</text>
</comment>
<evidence type="ECO:0000256" key="3">
    <source>
        <dbReference type="ARBA" id="ARBA00008281"/>
    </source>
</evidence>
<comment type="similarity">
    <text evidence="3 10">Belongs to the FliL family.</text>
</comment>
<keyword evidence="6 10" id="KW-0812">Transmembrane</keyword>
<gene>
    <name evidence="11" type="ORF">JCM19239_7914</name>
</gene>
<evidence type="ECO:0000313" key="11">
    <source>
        <dbReference type="EMBL" id="GAL30258.1"/>
    </source>
</evidence>
<reference evidence="12" key="1">
    <citation type="submission" date="2014-09" db="EMBL/GenBank/DDBJ databases">
        <title>Vibrio variabilis JCM 19239. (C206) whole genome shotgun sequence.</title>
        <authorList>
            <person name="Sawabe T."/>
            <person name="Meirelles P."/>
            <person name="Nakanishi M."/>
            <person name="Sayaka M."/>
            <person name="Hattori M."/>
            <person name="Ohkuma M."/>
        </authorList>
    </citation>
    <scope>NUCLEOTIDE SEQUENCE [LARGE SCALE GENOMIC DNA]</scope>
    <source>
        <strain evidence="12">JCM 19239</strain>
    </source>
</reference>
<evidence type="ECO:0000256" key="9">
    <source>
        <dbReference type="ARBA" id="ARBA00023136"/>
    </source>
</evidence>
<evidence type="ECO:0000256" key="7">
    <source>
        <dbReference type="ARBA" id="ARBA00022779"/>
    </source>
</evidence>
<dbReference type="PANTHER" id="PTHR35091:SF2">
    <property type="entry name" value="FLAGELLAR PROTEIN FLIL"/>
    <property type="match status" value="1"/>
</dbReference>
<dbReference type="NCBIfam" id="NF004285">
    <property type="entry name" value="PRK05696.1"/>
    <property type="match status" value="1"/>
</dbReference>
<keyword evidence="9 10" id="KW-0472">Membrane</keyword>
<accession>A0ABQ0JNE3</accession>